<feature type="binding site" evidence="8">
    <location>
        <begin position="559"/>
        <end position="566"/>
    </location>
    <ligand>
        <name>GTP</name>
        <dbReference type="ChEBI" id="CHEBI:37565"/>
    </ligand>
</feature>
<dbReference type="PROSITE" id="PS51722">
    <property type="entry name" value="G_TR_2"/>
    <property type="match status" value="1"/>
</dbReference>
<dbReference type="Pfam" id="PF04760">
    <property type="entry name" value="IF2_N"/>
    <property type="match status" value="2"/>
</dbReference>
<dbReference type="Pfam" id="PF00009">
    <property type="entry name" value="GTP_EFTU"/>
    <property type="match status" value="1"/>
</dbReference>
<dbReference type="InterPro" id="IPR036925">
    <property type="entry name" value="TIF_IF2_dom3_sf"/>
</dbReference>
<dbReference type="PANTHER" id="PTHR43381:SF5">
    <property type="entry name" value="TR-TYPE G DOMAIN-CONTAINING PROTEIN"/>
    <property type="match status" value="1"/>
</dbReference>
<dbReference type="FunFam" id="2.40.30.10:FF:000007">
    <property type="entry name" value="Translation initiation factor IF-2"/>
    <property type="match status" value="1"/>
</dbReference>
<comment type="subcellular location">
    <subcellularLocation>
        <location evidence="8">Cytoplasm</location>
    </subcellularLocation>
</comment>
<evidence type="ECO:0000256" key="5">
    <source>
        <dbReference type="ARBA" id="ARBA00022917"/>
    </source>
</evidence>
<evidence type="ECO:0000256" key="4">
    <source>
        <dbReference type="ARBA" id="ARBA00022741"/>
    </source>
</evidence>
<accession>A0A2T1ELK3</accession>
<keyword evidence="5 8" id="KW-0648">Protein biosynthesis</keyword>
<dbReference type="InterPro" id="IPR044145">
    <property type="entry name" value="IF2_II"/>
</dbReference>
<feature type="compositionally biased region" description="Low complexity" evidence="10">
    <location>
        <begin position="333"/>
        <end position="349"/>
    </location>
</feature>
<evidence type="ECO:0000259" key="11">
    <source>
        <dbReference type="PROSITE" id="PS51722"/>
    </source>
</evidence>
<evidence type="ECO:0000256" key="7">
    <source>
        <dbReference type="ARBA" id="ARBA00025162"/>
    </source>
</evidence>
<dbReference type="InterPro" id="IPR000178">
    <property type="entry name" value="TF_IF2_bacterial-like"/>
</dbReference>
<feature type="compositionally biased region" description="Polar residues" evidence="10">
    <location>
        <begin position="144"/>
        <end position="154"/>
    </location>
</feature>
<dbReference type="GO" id="GO:0005525">
    <property type="term" value="F:GTP binding"/>
    <property type="evidence" value="ECO:0007669"/>
    <property type="project" value="UniProtKB-KW"/>
</dbReference>
<dbReference type="Gene3D" id="1.10.10.2480">
    <property type="match status" value="1"/>
</dbReference>
<dbReference type="EMBL" id="PVWK01000017">
    <property type="protein sequence ID" value="PSB33591.1"/>
    <property type="molecule type" value="Genomic_DNA"/>
</dbReference>
<dbReference type="HAMAP" id="MF_00100_B">
    <property type="entry name" value="IF_2_B"/>
    <property type="match status" value="1"/>
</dbReference>
<dbReference type="Gene3D" id="3.40.50.10050">
    <property type="entry name" value="Translation initiation factor IF- 2, domain 3"/>
    <property type="match status" value="1"/>
</dbReference>
<reference evidence="12 13" key="2">
    <citation type="submission" date="2018-03" db="EMBL/GenBank/DDBJ databases">
        <title>The ancient ancestry and fast evolution of plastids.</title>
        <authorList>
            <person name="Moore K.R."/>
            <person name="Magnabosco C."/>
            <person name="Momper L."/>
            <person name="Gold D.A."/>
            <person name="Bosak T."/>
            <person name="Fournier G.P."/>
        </authorList>
    </citation>
    <scope>NUCLEOTIDE SEQUENCE [LARGE SCALE GENOMIC DNA]</scope>
    <source>
        <strain evidence="12 13">ULC18</strain>
    </source>
</reference>
<keyword evidence="3 8" id="KW-0396">Initiation factor</keyword>
<dbReference type="SUPFAM" id="SSF50447">
    <property type="entry name" value="Translation proteins"/>
    <property type="match status" value="2"/>
</dbReference>
<dbReference type="GO" id="GO:0005829">
    <property type="term" value="C:cytosol"/>
    <property type="evidence" value="ECO:0007669"/>
    <property type="project" value="TreeGrafter"/>
</dbReference>
<feature type="binding site" evidence="8">
    <location>
        <begin position="663"/>
        <end position="666"/>
    </location>
    <ligand>
        <name>GTP</name>
        <dbReference type="ChEBI" id="CHEBI:37565"/>
    </ligand>
</feature>
<dbReference type="GO" id="GO:0003924">
    <property type="term" value="F:GTPase activity"/>
    <property type="evidence" value="ECO:0007669"/>
    <property type="project" value="UniProtKB-UniRule"/>
</dbReference>
<dbReference type="CDD" id="cd03692">
    <property type="entry name" value="mtIF2_IVc"/>
    <property type="match status" value="1"/>
</dbReference>
<comment type="function">
    <text evidence="7 8 9">One of the essential components for the initiation of protein synthesis. Protects formylmethionyl-tRNA from spontaneous hydrolysis and promotes its binding to the 30S ribosomal subunits. Also involved in the hydrolysis of GTP during the formation of the 70S ribosomal complex.</text>
</comment>
<evidence type="ECO:0000256" key="1">
    <source>
        <dbReference type="ARBA" id="ARBA00007733"/>
    </source>
</evidence>
<comment type="caution">
    <text evidence="8">Lacks conserved residue(s) required for the propagation of feature annotation.</text>
</comment>
<keyword evidence="4 8" id="KW-0547">Nucleotide-binding</keyword>
<dbReference type="PROSITE" id="PS01176">
    <property type="entry name" value="IF2"/>
    <property type="match status" value="1"/>
</dbReference>
<comment type="caution">
    <text evidence="12">The sequence shown here is derived from an EMBL/GenBank/DDBJ whole genome shotgun (WGS) entry which is preliminary data.</text>
</comment>
<organism evidence="12 13">
    <name type="scientific">Stenomitos frigidus ULC18</name>
    <dbReference type="NCBI Taxonomy" id="2107698"/>
    <lineage>
        <taxon>Bacteria</taxon>
        <taxon>Bacillati</taxon>
        <taxon>Cyanobacteriota</taxon>
        <taxon>Cyanophyceae</taxon>
        <taxon>Leptolyngbyales</taxon>
        <taxon>Leptolyngbyaceae</taxon>
        <taxon>Stenomitos</taxon>
    </lineage>
</organism>
<feature type="binding site" evidence="8">
    <location>
        <begin position="609"/>
        <end position="613"/>
    </location>
    <ligand>
        <name>GTP</name>
        <dbReference type="ChEBI" id="CHEBI:37565"/>
    </ligand>
</feature>
<dbReference type="Gene3D" id="3.40.50.300">
    <property type="entry name" value="P-loop containing nucleotide triphosphate hydrolases"/>
    <property type="match status" value="1"/>
</dbReference>
<evidence type="ECO:0000256" key="10">
    <source>
        <dbReference type="SAM" id="MobiDB-lite"/>
    </source>
</evidence>
<dbReference type="InterPro" id="IPR015760">
    <property type="entry name" value="TIF_IF2"/>
</dbReference>
<protein>
    <recommendedName>
        <fullName evidence="2 8">Translation initiation factor IF-2</fullName>
    </recommendedName>
</protein>
<dbReference type="Gene3D" id="2.40.30.10">
    <property type="entry name" value="Translation factors"/>
    <property type="match status" value="2"/>
</dbReference>
<evidence type="ECO:0000256" key="3">
    <source>
        <dbReference type="ARBA" id="ARBA00022540"/>
    </source>
</evidence>
<dbReference type="SUPFAM" id="SSF52156">
    <property type="entry name" value="Initiation factor IF2/eIF5b, domain 3"/>
    <property type="match status" value="1"/>
</dbReference>
<reference evidence="13" key="1">
    <citation type="submission" date="2018-02" db="EMBL/GenBank/DDBJ databases">
        <authorList>
            <person name="Moore K."/>
            <person name="Momper L."/>
        </authorList>
    </citation>
    <scope>NUCLEOTIDE SEQUENCE [LARGE SCALE GENOMIC DNA]</scope>
    <source>
        <strain evidence="13">ULC18</strain>
    </source>
</reference>
<dbReference type="FunFam" id="2.40.30.10:FF:000008">
    <property type="entry name" value="Translation initiation factor IF-2"/>
    <property type="match status" value="1"/>
</dbReference>
<dbReference type="InterPro" id="IPR027417">
    <property type="entry name" value="P-loop_NTPase"/>
</dbReference>
<dbReference type="InterPro" id="IPR009000">
    <property type="entry name" value="Transl_B-barrel_sf"/>
</dbReference>
<dbReference type="CDD" id="cd03702">
    <property type="entry name" value="IF2_mtIF2_II"/>
    <property type="match status" value="1"/>
</dbReference>
<dbReference type="FunFam" id="3.40.50.300:FF:000019">
    <property type="entry name" value="Translation initiation factor IF-2"/>
    <property type="match status" value="1"/>
</dbReference>
<dbReference type="InterPro" id="IPR053905">
    <property type="entry name" value="EF-G-like_DII"/>
</dbReference>
<dbReference type="InterPro" id="IPR000795">
    <property type="entry name" value="T_Tr_GTP-bd_dom"/>
</dbReference>
<dbReference type="Proteomes" id="UP000239576">
    <property type="component" value="Unassembled WGS sequence"/>
</dbReference>
<dbReference type="Pfam" id="PF22042">
    <property type="entry name" value="EF-G_D2"/>
    <property type="match status" value="1"/>
</dbReference>
<dbReference type="FunFam" id="3.40.50.10050:FF:000001">
    <property type="entry name" value="Translation initiation factor IF-2"/>
    <property type="match status" value="1"/>
</dbReference>
<evidence type="ECO:0000256" key="8">
    <source>
        <dbReference type="HAMAP-Rule" id="MF_00100"/>
    </source>
</evidence>
<dbReference type="SUPFAM" id="SSF52540">
    <property type="entry name" value="P-loop containing nucleoside triphosphate hydrolases"/>
    <property type="match status" value="1"/>
</dbReference>
<gene>
    <name evidence="8" type="primary">infB</name>
    <name evidence="12" type="ORF">C7B82_03635</name>
</gene>
<feature type="compositionally biased region" description="Pro residues" evidence="10">
    <location>
        <begin position="106"/>
        <end position="118"/>
    </location>
</feature>
<keyword evidence="13" id="KW-1185">Reference proteome</keyword>
<feature type="compositionally biased region" description="Basic and acidic residues" evidence="10">
    <location>
        <begin position="449"/>
        <end position="464"/>
    </location>
</feature>
<keyword evidence="8" id="KW-0963">Cytoplasm</keyword>
<dbReference type="Pfam" id="PF11987">
    <property type="entry name" value="IF-2"/>
    <property type="match status" value="1"/>
</dbReference>
<feature type="region of interest" description="Disordered" evidence="10">
    <location>
        <begin position="51"/>
        <end position="397"/>
    </location>
</feature>
<evidence type="ECO:0000313" key="12">
    <source>
        <dbReference type="EMBL" id="PSB33591.1"/>
    </source>
</evidence>
<sequence>MNNGKVRIYELSRELNLDNKDLLAVCEQLNISVKSHSSTITDSEAELIRTAAEKYTANPSSPPKSAPSRNGAHSQAAEVKTKTAAPVQKKQQILEIRKPIIRQAPSPEPLNPPKPTAPQPTASETPANPAPKPSAPSRPAHPTAATTPVESLVSSELPKAEAAPLADEQPPTVKAPDSIHEDPVTPPAARVDDHDLSKRDLTKGVAESQPELSVPPARPSTSANTPRVNLANRPLLKRSRSEQAPQVVSGEFEEPAIEPSAITERDSTFKPPSKPTPANRAPGPVKPGEPRPAAPRPQTIVELRRPPRPVRPTEGAAIEGSRTEGVVLRGNRPSAPSAGAAAPGGVVSPDVQLQTRPTLPRTKKAKSWQEEEEEGREAEKAAKVAGKTKRRTQVAVDEDEDDIDNLLNKDGDAATPISLSLVRPAKPKSARTAQVKPPAAAPRAKKTSSPRDRRDRREQEVKVEKPEKITLHGGLTVQELSSIMAIPDTDIIRTLFMKGIAATVTQTLDIATATMVAQELGVEVETGQREAEAKKVTEMLDAGDLEKLQRRPPVVTIMGHVDHGKTTLLDSIRKTKVAQGEAGGITQHIGAYHVDVEHEGKMQQVVFLDTPGHEAFTAMRARGARVTDIAVLVVAADDGVRPQTIEAISHAKAAEVPIVVAINKVDKEEAQPDRVKQELTEYGLVPEEWGGDTVMVAVSAISGENLDTLLEMILLVAEVEDLYANPDRSARGTVIEAHLDKAKGPVATLLIQNGTLRVGDTLVAGSALGKVRAMVDDRGQRVKQADPSFAVEVLGLGDVPAAGDDFQVFEDEKEARSVASDKTDEQRQSRLLQAMSSRRVSLNTLSARAQEGELKELNLVLKADVQGSVEALLGALKQLPQNEVQVRVLYAAPGEISETDVDLAAASDAVMIGFNTTLATGARQAADRAGVDVREYNIIYNLLDDIQAAMEGLLEPELIEEALGQAEVRAVFPVGRGAVAGCYVQSGKLVRNCKVRIRRGSEIVYEGNLDSLKRMKEDAREVNFGYECGIGIDSFNGWKESDVIEAYRMITKRRTLSPNK</sequence>
<name>A0A2T1ELK3_9CYAN</name>
<dbReference type="InterPro" id="IPR006847">
    <property type="entry name" value="IF2_N"/>
</dbReference>
<evidence type="ECO:0000256" key="9">
    <source>
        <dbReference type="RuleBase" id="RU000644"/>
    </source>
</evidence>
<evidence type="ECO:0000256" key="2">
    <source>
        <dbReference type="ARBA" id="ARBA00020675"/>
    </source>
</evidence>
<feature type="compositionally biased region" description="Basic and acidic residues" evidence="10">
    <location>
        <begin position="190"/>
        <end position="202"/>
    </location>
</feature>
<evidence type="ECO:0000313" key="13">
    <source>
        <dbReference type="Proteomes" id="UP000239576"/>
    </source>
</evidence>
<dbReference type="PRINTS" id="PR00315">
    <property type="entry name" value="ELONGATNFCT"/>
</dbReference>
<feature type="domain" description="Tr-type G" evidence="11">
    <location>
        <begin position="550"/>
        <end position="723"/>
    </location>
</feature>
<dbReference type="NCBIfam" id="TIGR00487">
    <property type="entry name" value="IF-2"/>
    <property type="match status" value="1"/>
</dbReference>
<keyword evidence="6 8" id="KW-0342">GTP-binding</keyword>
<proteinExistence type="inferred from homology"/>
<comment type="similarity">
    <text evidence="1 8 9">Belongs to the TRAFAC class translation factor GTPase superfamily. Classic translation factor GTPase family. IF-2 subfamily.</text>
</comment>
<dbReference type="OrthoDB" id="9811804at2"/>
<dbReference type="InterPro" id="IPR005225">
    <property type="entry name" value="Small_GTP-bd"/>
</dbReference>
<dbReference type="AlphaFoldDB" id="A0A2T1ELK3"/>
<dbReference type="InterPro" id="IPR023115">
    <property type="entry name" value="TIF_IF2_dom3"/>
</dbReference>
<feature type="compositionally biased region" description="Pro residues" evidence="10">
    <location>
        <begin position="284"/>
        <end position="295"/>
    </location>
</feature>
<dbReference type="GO" id="GO:0003743">
    <property type="term" value="F:translation initiation factor activity"/>
    <property type="evidence" value="ECO:0007669"/>
    <property type="project" value="UniProtKB-UniRule"/>
</dbReference>
<dbReference type="RefSeq" id="WP_106254953.1">
    <property type="nucleotide sequence ID" value="NZ_CAWNSW010000080.1"/>
</dbReference>
<evidence type="ECO:0000256" key="6">
    <source>
        <dbReference type="ARBA" id="ARBA00023134"/>
    </source>
</evidence>
<feature type="region of interest" description="Disordered" evidence="10">
    <location>
        <begin position="418"/>
        <end position="464"/>
    </location>
</feature>
<dbReference type="NCBIfam" id="TIGR00231">
    <property type="entry name" value="small_GTP"/>
    <property type="match status" value="1"/>
</dbReference>
<dbReference type="CDD" id="cd01887">
    <property type="entry name" value="IF2_eIF5B"/>
    <property type="match status" value="1"/>
</dbReference>
<dbReference type="PANTHER" id="PTHR43381">
    <property type="entry name" value="TRANSLATION INITIATION FACTOR IF-2-RELATED"/>
    <property type="match status" value="1"/>
</dbReference>